<proteinExistence type="predicted"/>
<dbReference type="EMBL" id="GETE01000223">
    <property type="protein sequence ID" value="JAT79205.1"/>
    <property type="molecule type" value="Transcribed_RNA"/>
</dbReference>
<reference evidence="1" key="1">
    <citation type="submission" date="2016-07" db="EMBL/GenBank/DDBJ databases">
        <title>Salivary Glands transcriptome analysis on engorged females of Ornithodoros brasiliensis (Acari:Argasidae).</title>
        <authorList>
            <person name="Simons S.M."/>
            <person name="Carvalho E."/>
            <person name="Junqueira-de-Azevedo I."/>
            <person name="Ho P.L."/>
            <person name="Giovanni D."/>
            <person name="Mendonca R."/>
            <person name="Onofrio V."/>
            <person name="Landulfo G."/>
            <person name="Ramirez D."/>
            <person name="Barros-Battesti D."/>
        </authorList>
    </citation>
    <scope>NUCLEOTIDE SEQUENCE</scope>
    <source>
        <strain evidence="1">Female</strain>
        <tissue evidence="1">Salivary gland</tissue>
    </source>
</reference>
<evidence type="ECO:0000313" key="1">
    <source>
        <dbReference type="EMBL" id="JAT79205.1"/>
    </source>
</evidence>
<accession>A0A1D2AJU0</accession>
<name>A0A1D2AJU0_ORNBR</name>
<dbReference type="AlphaFoldDB" id="A0A1D2AJU0"/>
<sequence>MRRLNKDEKKGSNSGRCFCLHVSRVAEVLSTLCGALVGTVLQADDALTSAELFLGPVALGLLGGLGAEAGAGVLRVHVASAADGGEALANLGDVPLLPQVNGLEDIDFGDTPLLASILEEGDVLHELELATTGVDLGNAAGHQLVHELAEDGAVAENISEVSLGQLDTQNGGHPLEELSLHLGIALAGDLVGHLGAKSIGGSTVCHCVCWVGGFLAVKS</sequence>
<organism evidence="1">
    <name type="scientific">Ornithodoros brasiliensis</name>
    <name type="common">Mouro tick</name>
    <dbReference type="NCBI Taxonomy" id="888526"/>
    <lineage>
        <taxon>Eukaryota</taxon>
        <taxon>Metazoa</taxon>
        <taxon>Ecdysozoa</taxon>
        <taxon>Arthropoda</taxon>
        <taxon>Chelicerata</taxon>
        <taxon>Arachnida</taxon>
        <taxon>Acari</taxon>
        <taxon>Parasitiformes</taxon>
        <taxon>Ixodida</taxon>
        <taxon>Ixodoidea</taxon>
        <taxon>Argasidae</taxon>
        <taxon>Ornithodorinae</taxon>
        <taxon>Ornithodoros</taxon>
    </lineage>
</organism>
<protein>
    <submittedName>
        <fullName evidence="1">Muscle specific protein 20 like</fullName>
    </submittedName>
</protein>